<dbReference type="Proteomes" id="UP000287022">
    <property type="component" value="Unassembled WGS sequence"/>
</dbReference>
<comment type="caution">
    <text evidence="2">The sequence shown here is derived from an EMBL/GenBank/DDBJ whole genome shotgun (WGS) entry which is preliminary data.</text>
</comment>
<dbReference type="EMBL" id="PIQE01000001">
    <property type="protein sequence ID" value="RUO73956.1"/>
    <property type="molecule type" value="Genomic_DNA"/>
</dbReference>
<reference evidence="3" key="1">
    <citation type="journal article" date="2018" name="Front. Microbiol.">
        <title>Genome-Based Analysis Reveals the Taxonomy and Diversity of the Family Idiomarinaceae.</title>
        <authorList>
            <person name="Liu Y."/>
            <person name="Lai Q."/>
            <person name="Shao Z."/>
        </authorList>
    </citation>
    <scope>NUCLEOTIDE SEQUENCE [LARGE SCALE GENOMIC DNA]</scope>
    <source>
        <strain evidence="3">c121</strain>
    </source>
</reference>
<keyword evidence="3" id="KW-1185">Reference proteome</keyword>
<keyword evidence="1" id="KW-0812">Transmembrane</keyword>
<feature type="transmembrane region" description="Helical" evidence="1">
    <location>
        <begin position="203"/>
        <end position="230"/>
    </location>
</feature>
<evidence type="ECO:0008006" key="4">
    <source>
        <dbReference type="Google" id="ProtNLM"/>
    </source>
</evidence>
<evidence type="ECO:0000256" key="1">
    <source>
        <dbReference type="SAM" id="Phobius"/>
    </source>
</evidence>
<name>A0A432Z7U8_9GAMM</name>
<organism evidence="2 3">
    <name type="scientific">Pseudidiomarina sediminum</name>
    <dbReference type="NCBI Taxonomy" id="431675"/>
    <lineage>
        <taxon>Bacteria</taxon>
        <taxon>Pseudomonadati</taxon>
        <taxon>Pseudomonadota</taxon>
        <taxon>Gammaproteobacteria</taxon>
        <taxon>Alteromonadales</taxon>
        <taxon>Idiomarinaceae</taxon>
        <taxon>Pseudidiomarina</taxon>
    </lineage>
</organism>
<dbReference type="STRING" id="1122124.GCA_000423165_01213"/>
<proteinExistence type="predicted"/>
<protein>
    <recommendedName>
        <fullName evidence="4">Stress protein</fullName>
    </recommendedName>
</protein>
<feature type="transmembrane region" description="Helical" evidence="1">
    <location>
        <begin position="131"/>
        <end position="153"/>
    </location>
</feature>
<evidence type="ECO:0000313" key="3">
    <source>
        <dbReference type="Proteomes" id="UP000287022"/>
    </source>
</evidence>
<dbReference type="RefSeq" id="WP_026862178.1">
    <property type="nucleotide sequence ID" value="NZ_JAHVIQ010000001.1"/>
</dbReference>
<feature type="transmembrane region" description="Helical" evidence="1">
    <location>
        <begin position="159"/>
        <end position="182"/>
    </location>
</feature>
<feature type="transmembrane region" description="Helical" evidence="1">
    <location>
        <begin position="90"/>
        <end position="111"/>
    </location>
</feature>
<dbReference type="AlphaFoldDB" id="A0A432Z7U8"/>
<sequence length="270" mass="29096">MQDSKPQDAQKSATLTDNLEAAINGQVPLRVGDVLQRSWDITLRALPMMLLGLVVLMIVNVIVSTLGQALFPVDEMELQNHMGNFAAQNILGIIVLAPFTAVLTVMALQNARDGKAKLNAFGRAFQCAPQIIAISVISTTVVVIAAVILGLLFDIGGTFVALLVLVAIYIQFSFLLAAPLVLERSMKVSRAITASFLMTNSRMLPILGIYLILSVIVFISALPLLLGLLFTIPMSFNVIGVIYNRLVGVEQLEPQADSATEQLESESSTE</sequence>
<feature type="transmembrane region" description="Helical" evidence="1">
    <location>
        <begin position="45"/>
        <end position="70"/>
    </location>
</feature>
<gene>
    <name evidence="2" type="ORF">CWI80_00915</name>
</gene>
<keyword evidence="1" id="KW-0472">Membrane</keyword>
<keyword evidence="1" id="KW-1133">Transmembrane helix</keyword>
<accession>A0A432Z7U8</accession>
<evidence type="ECO:0000313" key="2">
    <source>
        <dbReference type="EMBL" id="RUO73956.1"/>
    </source>
</evidence>